<name>A0A0P1AP96_PLAHL</name>
<dbReference type="EMBL" id="CCYD01000666">
    <property type="protein sequence ID" value="CEG43373.1"/>
    <property type="molecule type" value="Genomic_DNA"/>
</dbReference>
<reference evidence="2" key="1">
    <citation type="submission" date="2014-09" db="EMBL/GenBank/DDBJ databases">
        <authorList>
            <person name="Sharma Rahul"/>
            <person name="Thines Marco"/>
        </authorList>
    </citation>
    <scope>NUCLEOTIDE SEQUENCE [LARGE SCALE GENOMIC DNA]</scope>
</reference>
<dbReference type="GeneID" id="59052677"/>
<keyword evidence="2" id="KW-1185">Reference proteome</keyword>
<proteinExistence type="predicted"/>
<dbReference type="Proteomes" id="UP000054928">
    <property type="component" value="Unassembled WGS sequence"/>
</dbReference>
<evidence type="ECO:0000313" key="1">
    <source>
        <dbReference type="EMBL" id="CEG43373.1"/>
    </source>
</evidence>
<organism evidence="1 2">
    <name type="scientific">Plasmopara halstedii</name>
    <name type="common">Downy mildew of sunflower</name>
    <dbReference type="NCBI Taxonomy" id="4781"/>
    <lineage>
        <taxon>Eukaryota</taxon>
        <taxon>Sar</taxon>
        <taxon>Stramenopiles</taxon>
        <taxon>Oomycota</taxon>
        <taxon>Peronosporomycetes</taxon>
        <taxon>Peronosporales</taxon>
        <taxon>Peronosporaceae</taxon>
        <taxon>Plasmopara</taxon>
    </lineage>
</organism>
<evidence type="ECO:0000313" key="2">
    <source>
        <dbReference type="Proteomes" id="UP000054928"/>
    </source>
</evidence>
<dbReference type="AlphaFoldDB" id="A0A0P1AP96"/>
<sequence length="66" mass="7622">MLGNEMYISGFTFVVFGCRIRIEVHFSSMLTYLVNTFASEANVKSKLQYNKKPKSPSIASVRHHYF</sequence>
<accession>A0A0P1AP96</accession>
<protein>
    <submittedName>
        <fullName evidence="1">Uncharacterized protein</fullName>
    </submittedName>
</protein>
<dbReference type="RefSeq" id="XP_036263265.1">
    <property type="nucleotide sequence ID" value="XM_036407573.1"/>
</dbReference>